<feature type="active site" evidence="7">
    <location>
        <position position="336"/>
    </location>
</feature>
<feature type="domain" description="Cytosol aminopeptidase" evidence="8">
    <location>
        <begin position="330"/>
        <end position="337"/>
    </location>
</feature>
<gene>
    <name evidence="7" type="primary">pepA</name>
    <name evidence="9" type="ORF">A2113_02435</name>
</gene>
<accession>A0A1G1W2Z2</accession>
<dbReference type="GO" id="GO:0070006">
    <property type="term" value="F:metalloaminopeptidase activity"/>
    <property type="evidence" value="ECO:0007669"/>
    <property type="project" value="InterPro"/>
</dbReference>
<dbReference type="AlphaFoldDB" id="A0A1G1W2Z2"/>
<dbReference type="PRINTS" id="PR00481">
    <property type="entry name" value="LAMNOPPTDASE"/>
</dbReference>
<dbReference type="Pfam" id="PF00883">
    <property type="entry name" value="Peptidase_M17"/>
    <property type="match status" value="1"/>
</dbReference>
<dbReference type="InterPro" id="IPR011356">
    <property type="entry name" value="Leucine_aapep/pepB"/>
</dbReference>
<dbReference type="InterPro" id="IPR043472">
    <property type="entry name" value="Macro_dom-like"/>
</dbReference>
<dbReference type="GO" id="GO:0030145">
    <property type="term" value="F:manganese ion binding"/>
    <property type="evidence" value="ECO:0007669"/>
    <property type="project" value="UniProtKB-UniRule"/>
</dbReference>
<feature type="binding site" evidence="7">
    <location>
        <position position="273"/>
    </location>
    <ligand>
        <name>Mn(2+)</name>
        <dbReference type="ChEBI" id="CHEBI:29035"/>
        <label>2</label>
    </ligand>
</feature>
<evidence type="ECO:0000256" key="5">
    <source>
        <dbReference type="ARBA" id="ARBA00022670"/>
    </source>
</evidence>
<evidence type="ECO:0000256" key="1">
    <source>
        <dbReference type="ARBA" id="ARBA00000135"/>
    </source>
</evidence>
<dbReference type="Proteomes" id="UP000176299">
    <property type="component" value="Unassembled WGS sequence"/>
</dbReference>
<keyword evidence="7" id="KW-0464">Manganese</keyword>
<evidence type="ECO:0000256" key="2">
    <source>
        <dbReference type="ARBA" id="ARBA00000967"/>
    </source>
</evidence>
<feature type="binding site" evidence="7">
    <location>
        <position position="332"/>
    </location>
    <ligand>
        <name>Mn(2+)</name>
        <dbReference type="ChEBI" id="CHEBI:29035"/>
        <label>1</label>
    </ligand>
</feature>
<comment type="catalytic activity">
    <reaction evidence="1 7">
        <text>Release of an N-terminal amino acid, Xaa-|-Yaa-, in which Xaa is preferably Leu, but may be other amino acids including Pro although not Arg or Lys, and Yaa may be Pro. Amino acid amides and methyl esters are also readily hydrolyzed, but rates on arylamides are exceedingly low.</text>
        <dbReference type="EC" id="3.4.11.1"/>
    </reaction>
</comment>
<dbReference type="GO" id="GO:0006508">
    <property type="term" value="P:proteolysis"/>
    <property type="evidence" value="ECO:0007669"/>
    <property type="project" value="UniProtKB-KW"/>
</dbReference>
<dbReference type="PROSITE" id="PS00631">
    <property type="entry name" value="CYTOSOL_AP"/>
    <property type="match status" value="1"/>
</dbReference>
<dbReference type="PANTHER" id="PTHR11963:SF23">
    <property type="entry name" value="CYTOSOL AMINOPEPTIDASE"/>
    <property type="match status" value="1"/>
</dbReference>
<comment type="subcellular location">
    <subcellularLocation>
        <location evidence="7">Cytoplasm</location>
    </subcellularLocation>
</comment>
<keyword evidence="6 7" id="KW-0378">Hydrolase</keyword>
<feature type="binding site" evidence="7">
    <location>
        <position position="255"/>
    </location>
    <ligand>
        <name>Mn(2+)</name>
        <dbReference type="ChEBI" id="CHEBI:29035"/>
        <label>2</label>
    </ligand>
</feature>
<keyword evidence="7" id="KW-0963">Cytoplasm</keyword>
<sequence length="486" mass="52252">MKVFAQDQKLEKMQADALAVFLFEGEKLAVDIERLDKALSGAISETIKLGDFKGKLYEVTPIYTHGKVPSIRIFLVGAGKKGEFDARLARNVAGAVVRRAVKIGVKNLAVYLRSGINAEEVIEGVGLASYDPALYKTKKEENGEIEELILIGEVKQQTIKHGQVITESTNWVRKLISEPANVMTPAAMVGEAKKLAKNYKFAIEIIDEEEAKKKRFGAFAGVARGSEEPSFLVVLKYRGGGKQTLGVVGKGITFDSGGISLKPSGKMHEMKMDMAGAAAAFGVMKVVGELRPKTNVIMTAPLTENLPSGRALKPGDILRSLAGKTIEVINTDAEGRVVLADALTYVQKLGATHVVDLATLTGAVQVALGSEAAAILGNKENWVRQVTEAGKFAGERLWQLPIYAEHKELLKSEVADVANIPPIKGAGVIAGAVFLEEFIEKKNAWAHLDIASTAWLESEKPYMAKGPTGFGVRTLVGLIESLEKGT</sequence>
<dbReference type="HAMAP" id="MF_00181">
    <property type="entry name" value="Cytosol_peptidase_M17"/>
    <property type="match status" value="1"/>
</dbReference>
<evidence type="ECO:0000313" key="9">
    <source>
        <dbReference type="EMBL" id="OGY22049.1"/>
    </source>
</evidence>
<protein>
    <recommendedName>
        <fullName evidence="7">Probable cytosol aminopeptidase</fullName>
        <ecNumber evidence="7">3.4.11.1</ecNumber>
    </recommendedName>
    <alternativeName>
        <fullName evidence="7">Leucine aminopeptidase</fullName>
        <shortName evidence="7">LAP</shortName>
        <ecNumber evidence="7">3.4.11.10</ecNumber>
    </alternativeName>
    <alternativeName>
        <fullName evidence="7">Leucyl aminopeptidase</fullName>
    </alternativeName>
</protein>
<name>A0A1G1W2Z2_9BACT</name>
<evidence type="ECO:0000256" key="4">
    <source>
        <dbReference type="ARBA" id="ARBA00022438"/>
    </source>
</evidence>
<dbReference type="InterPro" id="IPR000819">
    <property type="entry name" value="Peptidase_M17_C"/>
</dbReference>
<dbReference type="STRING" id="1802591.A2113_02435"/>
<dbReference type="InterPro" id="IPR008283">
    <property type="entry name" value="Peptidase_M17_N"/>
</dbReference>
<dbReference type="NCBIfam" id="NF002073">
    <property type="entry name" value="PRK00913.1-2"/>
    <property type="match status" value="1"/>
</dbReference>
<comment type="function">
    <text evidence="7">Presumably involved in the processing and regular turnover of intracellular proteins. Catalyzes the removal of unsubstituted N-terminal amino acids from various peptides.</text>
</comment>
<dbReference type="Pfam" id="PF02789">
    <property type="entry name" value="Peptidase_M17_N"/>
    <property type="match status" value="1"/>
</dbReference>
<dbReference type="CDD" id="cd00433">
    <property type="entry name" value="Peptidase_M17"/>
    <property type="match status" value="1"/>
</dbReference>
<evidence type="ECO:0000256" key="7">
    <source>
        <dbReference type="HAMAP-Rule" id="MF_00181"/>
    </source>
</evidence>
<comment type="cofactor">
    <cofactor evidence="7">
        <name>Mn(2+)</name>
        <dbReference type="ChEBI" id="CHEBI:29035"/>
    </cofactor>
    <text evidence="7">Binds 2 manganese ions per subunit.</text>
</comment>
<comment type="caution">
    <text evidence="9">The sequence shown here is derived from an EMBL/GenBank/DDBJ whole genome shotgun (WGS) entry which is preliminary data.</text>
</comment>
<comment type="similarity">
    <text evidence="3 7">Belongs to the peptidase M17 family.</text>
</comment>
<feature type="active site" evidence="7">
    <location>
        <position position="262"/>
    </location>
</feature>
<evidence type="ECO:0000313" key="10">
    <source>
        <dbReference type="Proteomes" id="UP000176299"/>
    </source>
</evidence>
<evidence type="ECO:0000259" key="8">
    <source>
        <dbReference type="PROSITE" id="PS00631"/>
    </source>
</evidence>
<dbReference type="EC" id="3.4.11.1" evidence="7"/>
<dbReference type="SUPFAM" id="SSF52949">
    <property type="entry name" value="Macro domain-like"/>
    <property type="match status" value="1"/>
</dbReference>
<dbReference type="EC" id="3.4.11.10" evidence="7"/>
<dbReference type="Gene3D" id="3.40.630.10">
    <property type="entry name" value="Zn peptidases"/>
    <property type="match status" value="1"/>
</dbReference>
<proteinExistence type="inferred from homology"/>
<evidence type="ECO:0000256" key="6">
    <source>
        <dbReference type="ARBA" id="ARBA00022801"/>
    </source>
</evidence>
<dbReference type="InterPro" id="IPR023042">
    <property type="entry name" value="Peptidase_M17_leu_NH2_pept"/>
</dbReference>
<keyword evidence="7" id="KW-0479">Metal-binding</keyword>
<feature type="binding site" evidence="7">
    <location>
        <position position="334"/>
    </location>
    <ligand>
        <name>Mn(2+)</name>
        <dbReference type="ChEBI" id="CHEBI:29035"/>
        <label>1</label>
    </ligand>
</feature>
<keyword evidence="5 7" id="KW-0645">Protease</keyword>
<reference evidence="9 10" key="1">
    <citation type="journal article" date="2016" name="Nat. Commun.">
        <title>Thousands of microbial genomes shed light on interconnected biogeochemical processes in an aquifer system.</title>
        <authorList>
            <person name="Anantharaman K."/>
            <person name="Brown C.T."/>
            <person name="Hug L.A."/>
            <person name="Sharon I."/>
            <person name="Castelle C.J."/>
            <person name="Probst A.J."/>
            <person name="Thomas B.C."/>
            <person name="Singh A."/>
            <person name="Wilkins M.J."/>
            <person name="Karaoz U."/>
            <person name="Brodie E.L."/>
            <person name="Williams K.H."/>
            <person name="Hubbard S.S."/>
            <person name="Banfield J.F."/>
        </authorList>
    </citation>
    <scope>NUCLEOTIDE SEQUENCE [LARGE SCALE GENOMIC DNA]</scope>
</reference>
<dbReference type="Gene3D" id="3.40.220.10">
    <property type="entry name" value="Leucine Aminopeptidase, subunit E, domain 1"/>
    <property type="match status" value="1"/>
</dbReference>
<organism evidence="9 10">
    <name type="scientific">Candidatus Woykebacteria bacterium GWA1_44_8</name>
    <dbReference type="NCBI Taxonomy" id="1802591"/>
    <lineage>
        <taxon>Bacteria</taxon>
        <taxon>Candidatus Woykeibacteriota</taxon>
    </lineage>
</organism>
<dbReference type="SUPFAM" id="SSF53187">
    <property type="entry name" value="Zn-dependent exopeptidases"/>
    <property type="match status" value="1"/>
</dbReference>
<comment type="catalytic activity">
    <reaction evidence="2 7">
        <text>Release of an N-terminal amino acid, preferentially leucine, but not glutamic or aspartic acids.</text>
        <dbReference type="EC" id="3.4.11.10"/>
    </reaction>
</comment>
<dbReference type="PANTHER" id="PTHR11963">
    <property type="entry name" value="LEUCINE AMINOPEPTIDASE-RELATED"/>
    <property type="match status" value="1"/>
</dbReference>
<evidence type="ECO:0000256" key="3">
    <source>
        <dbReference type="ARBA" id="ARBA00009528"/>
    </source>
</evidence>
<feature type="binding site" evidence="7">
    <location>
        <position position="250"/>
    </location>
    <ligand>
        <name>Mn(2+)</name>
        <dbReference type="ChEBI" id="CHEBI:29035"/>
        <label>2</label>
    </ligand>
</feature>
<dbReference type="GO" id="GO:0005737">
    <property type="term" value="C:cytoplasm"/>
    <property type="evidence" value="ECO:0007669"/>
    <property type="project" value="UniProtKB-SubCell"/>
</dbReference>
<feature type="binding site" evidence="7">
    <location>
        <position position="255"/>
    </location>
    <ligand>
        <name>Mn(2+)</name>
        <dbReference type="ChEBI" id="CHEBI:29035"/>
        <label>1</label>
    </ligand>
</feature>
<dbReference type="EMBL" id="MHCN01000009">
    <property type="protein sequence ID" value="OGY22049.1"/>
    <property type="molecule type" value="Genomic_DNA"/>
</dbReference>
<feature type="binding site" evidence="7">
    <location>
        <position position="334"/>
    </location>
    <ligand>
        <name>Mn(2+)</name>
        <dbReference type="ChEBI" id="CHEBI:29035"/>
        <label>2</label>
    </ligand>
</feature>
<keyword evidence="4 7" id="KW-0031">Aminopeptidase</keyword>